<dbReference type="Proteomes" id="UP001597510">
    <property type="component" value="Unassembled WGS sequence"/>
</dbReference>
<evidence type="ECO:0000313" key="4">
    <source>
        <dbReference type="Proteomes" id="UP001597510"/>
    </source>
</evidence>
<dbReference type="EMBL" id="JBHULC010000005">
    <property type="protein sequence ID" value="MFD2520362.1"/>
    <property type="molecule type" value="Genomic_DNA"/>
</dbReference>
<proteinExistence type="predicted"/>
<gene>
    <name evidence="3" type="ORF">ACFSR2_05680</name>
</gene>
<dbReference type="RefSeq" id="WP_340238981.1">
    <property type="nucleotide sequence ID" value="NZ_JBBEWC010000011.1"/>
</dbReference>
<dbReference type="InterPro" id="IPR020209">
    <property type="entry name" value="Cas6b_C"/>
</dbReference>
<feature type="domain" description="Cas6b C-terminal" evidence="1">
    <location>
        <begin position="96"/>
        <end position="209"/>
    </location>
</feature>
<keyword evidence="4" id="KW-1185">Reference proteome</keyword>
<evidence type="ECO:0000259" key="1">
    <source>
        <dbReference type="Pfam" id="PF17262"/>
    </source>
</evidence>
<reference evidence="4" key="1">
    <citation type="journal article" date="2019" name="Int. J. Syst. Evol. Microbiol.">
        <title>The Global Catalogue of Microorganisms (GCM) 10K type strain sequencing project: providing services to taxonomists for standard genome sequencing and annotation.</title>
        <authorList>
            <consortium name="The Broad Institute Genomics Platform"/>
            <consortium name="The Broad Institute Genome Sequencing Center for Infectious Disease"/>
            <person name="Wu L."/>
            <person name="Ma J."/>
        </authorList>
    </citation>
    <scope>NUCLEOTIDE SEQUENCE [LARGE SCALE GENOMIC DNA]</scope>
    <source>
        <strain evidence="4">KCTC 52344</strain>
    </source>
</reference>
<dbReference type="Pfam" id="PF17955">
    <property type="entry name" value="Cas6b_N"/>
    <property type="match status" value="1"/>
</dbReference>
<evidence type="ECO:0000313" key="3">
    <source>
        <dbReference type="EMBL" id="MFD2520362.1"/>
    </source>
</evidence>
<keyword evidence="3" id="KW-0255">Endonuclease</keyword>
<keyword evidence="3" id="KW-0378">Hydrolase</keyword>
<sequence length="231" mass="26643">MANIKILNIQPQNLPYRTPQQWRSWLNDLTEWQHELLHNHKEVGGEHYRYPLVQYRHNGFLGINEGETLLMQLLPLLLAETQLKMDVQRDEIRMLDTTPQYSLYNWQPFHAENYLLWQNTKGLIERIELLQKILTGHILGFCRAIGFAIPDKSLKVKLIGSLKELGYKKFSTQNAELWRLSFDIAFEANIQLPQHIGLGKGVSKGKGVLLCHTSASINSKTIKTVSVSQNN</sequence>
<dbReference type="GO" id="GO:0004519">
    <property type="term" value="F:endonuclease activity"/>
    <property type="evidence" value="ECO:0007669"/>
    <property type="project" value="UniProtKB-KW"/>
</dbReference>
<dbReference type="InterPro" id="IPR041528">
    <property type="entry name" value="Cas6b_N"/>
</dbReference>
<protein>
    <submittedName>
        <fullName evidence="3">CRISPR-associated endonuclease Cas6</fullName>
    </submittedName>
</protein>
<keyword evidence="3" id="KW-0540">Nuclease</keyword>
<evidence type="ECO:0000259" key="2">
    <source>
        <dbReference type="Pfam" id="PF17955"/>
    </source>
</evidence>
<name>A0ABW5J5L5_9BACT</name>
<comment type="caution">
    <text evidence="3">The sequence shown here is derived from an EMBL/GenBank/DDBJ whole genome shotgun (WGS) entry which is preliminary data.</text>
</comment>
<organism evidence="3 4">
    <name type="scientific">Emticicia soli</name>
    <dbReference type="NCBI Taxonomy" id="2027878"/>
    <lineage>
        <taxon>Bacteria</taxon>
        <taxon>Pseudomonadati</taxon>
        <taxon>Bacteroidota</taxon>
        <taxon>Cytophagia</taxon>
        <taxon>Cytophagales</taxon>
        <taxon>Leadbetterellaceae</taxon>
        <taxon>Emticicia</taxon>
    </lineage>
</organism>
<dbReference type="Pfam" id="PF17262">
    <property type="entry name" value="Cas6b_C"/>
    <property type="match status" value="1"/>
</dbReference>
<accession>A0ABW5J5L5</accession>
<feature type="domain" description="Cas6b N-terminal" evidence="2">
    <location>
        <begin position="4"/>
        <end position="75"/>
    </location>
</feature>